<evidence type="ECO:0000313" key="1">
    <source>
        <dbReference type="EMBL" id="KAF5805230.1"/>
    </source>
</evidence>
<proteinExistence type="predicted"/>
<dbReference type="Gramene" id="mRNA:HanXRQr2_Chr05g0206781">
    <property type="protein sequence ID" value="mRNA:HanXRQr2_Chr05g0206781"/>
    <property type="gene ID" value="HanXRQr2_Chr05g0206781"/>
</dbReference>
<organism evidence="1 2">
    <name type="scientific">Helianthus annuus</name>
    <name type="common">Common sunflower</name>
    <dbReference type="NCBI Taxonomy" id="4232"/>
    <lineage>
        <taxon>Eukaryota</taxon>
        <taxon>Viridiplantae</taxon>
        <taxon>Streptophyta</taxon>
        <taxon>Embryophyta</taxon>
        <taxon>Tracheophyta</taxon>
        <taxon>Spermatophyta</taxon>
        <taxon>Magnoliopsida</taxon>
        <taxon>eudicotyledons</taxon>
        <taxon>Gunneridae</taxon>
        <taxon>Pentapetalae</taxon>
        <taxon>asterids</taxon>
        <taxon>campanulids</taxon>
        <taxon>Asterales</taxon>
        <taxon>Asteraceae</taxon>
        <taxon>Asteroideae</taxon>
        <taxon>Heliantheae alliance</taxon>
        <taxon>Heliantheae</taxon>
        <taxon>Helianthus</taxon>
    </lineage>
</organism>
<name>A0A9K3IYP8_HELAN</name>
<keyword evidence="2" id="KW-1185">Reference proteome</keyword>
<dbReference type="EMBL" id="MNCJ02000320">
    <property type="protein sequence ID" value="KAF5805230.1"/>
    <property type="molecule type" value="Genomic_DNA"/>
</dbReference>
<dbReference type="AlphaFoldDB" id="A0A9K3IYP8"/>
<evidence type="ECO:0000313" key="2">
    <source>
        <dbReference type="Proteomes" id="UP000215914"/>
    </source>
</evidence>
<sequence length="47" mass="5772">MVSEWRSLKILHPQTEVPDLVVMAAGFRRRRYRHLFTPELYWLTNKE</sequence>
<reference evidence="1" key="1">
    <citation type="journal article" date="2017" name="Nature">
        <title>The sunflower genome provides insights into oil metabolism, flowering and Asterid evolution.</title>
        <authorList>
            <person name="Badouin H."/>
            <person name="Gouzy J."/>
            <person name="Grassa C.J."/>
            <person name="Murat F."/>
            <person name="Staton S.E."/>
            <person name="Cottret L."/>
            <person name="Lelandais-Briere C."/>
            <person name="Owens G.L."/>
            <person name="Carrere S."/>
            <person name="Mayjonade B."/>
            <person name="Legrand L."/>
            <person name="Gill N."/>
            <person name="Kane N.C."/>
            <person name="Bowers J.E."/>
            <person name="Hubner S."/>
            <person name="Bellec A."/>
            <person name="Berard A."/>
            <person name="Berges H."/>
            <person name="Blanchet N."/>
            <person name="Boniface M.C."/>
            <person name="Brunel D."/>
            <person name="Catrice O."/>
            <person name="Chaidir N."/>
            <person name="Claudel C."/>
            <person name="Donnadieu C."/>
            <person name="Faraut T."/>
            <person name="Fievet G."/>
            <person name="Helmstetter N."/>
            <person name="King M."/>
            <person name="Knapp S.J."/>
            <person name="Lai Z."/>
            <person name="Le Paslier M.C."/>
            <person name="Lippi Y."/>
            <person name="Lorenzon L."/>
            <person name="Mandel J.R."/>
            <person name="Marage G."/>
            <person name="Marchand G."/>
            <person name="Marquand E."/>
            <person name="Bret-Mestries E."/>
            <person name="Morien E."/>
            <person name="Nambeesan S."/>
            <person name="Nguyen T."/>
            <person name="Pegot-Espagnet P."/>
            <person name="Pouilly N."/>
            <person name="Raftis F."/>
            <person name="Sallet E."/>
            <person name="Schiex T."/>
            <person name="Thomas J."/>
            <person name="Vandecasteele C."/>
            <person name="Vares D."/>
            <person name="Vear F."/>
            <person name="Vautrin S."/>
            <person name="Crespi M."/>
            <person name="Mangin B."/>
            <person name="Burke J.M."/>
            <person name="Salse J."/>
            <person name="Munos S."/>
            <person name="Vincourt P."/>
            <person name="Rieseberg L.H."/>
            <person name="Langlade N.B."/>
        </authorList>
    </citation>
    <scope>NUCLEOTIDE SEQUENCE</scope>
    <source>
        <tissue evidence="1">Leaves</tissue>
    </source>
</reference>
<comment type="caution">
    <text evidence="1">The sequence shown here is derived from an EMBL/GenBank/DDBJ whole genome shotgun (WGS) entry which is preliminary data.</text>
</comment>
<reference evidence="1" key="2">
    <citation type="submission" date="2020-06" db="EMBL/GenBank/DDBJ databases">
        <title>Helianthus annuus Genome sequencing and assembly Release 2.</title>
        <authorList>
            <person name="Gouzy J."/>
            <person name="Langlade N."/>
            <person name="Munos S."/>
        </authorList>
    </citation>
    <scope>NUCLEOTIDE SEQUENCE</scope>
    <source>
        <tissue evidence="1">Leaves</tissue>
    </source>
</reference>
<dbReference type="Proteomes" id="UP000215914">
    <property type="component" value="Unassembled WGS sequence"/>
</dbReference>
<accession>A0A9K3IYP8</accession>
<gene>
    <name evidence="1" type="ORF">HanXRQr2_Chr05g0206781</name>
</gene>
<protein>
    <submittedName>
        <fullName evidence="1">Uncharacterized protein</fullName>
    </submittedName>
</protein>